<dbReference type="CDD" id="cd07996">
    <property type="entry name" value="WGR_MMR_like"/>
    <property type="match status" value="1"/>
</dbReference>
<comment type="caution">
    <text evidence="2">The sequence shown here is derived from an EMBL/GenBank/DDBJ whole genome shotgun (WGS) entry which is preliminary data.</text>
</comment>
<evidence type="ECO:0000259" key="1">
    <source>
        <dbReference type="Pfam" id="PF05406"/>
    </source>
</evidence>
<dbReference type="SUPFAM" id="SSF142921">
    <property type="entry name" value="WGR domain-like"/>
    <property type="match status" value="1"/>
</dbReference>
<accession>A0ABV6Y5I6</accession>
<dbReference type="Proteomes" id="UP001593940">
    <property type="component" value="Unassembled WGS sequence"/>
</dbReference>
<sequence>MIERVPLGIVRRARNWGGIGTNGQEPAEVFADELEAGLTLEAIAQAKRRRGYQDL</sequence>
<dbReference type="EMBL" id="JBHOMY010000016">
    <property type="protein sequence ID" value="MFC1456455.1"/>
    <property type="molecule type" value="Genomic_DNA"/>
</dbReference>
<protein>
    <submittedName>
        <fullName evidence="2">WGR domain-containing protein</fullName>
    </submittedName>
</protein>
<name>A0ABV6Y5I6_9HYPH</name>
<keyword evidence="3" id="KW-1185">Reference proteome</keyword>
<dbReference type="InterPro" id="IPR049809">
    <property type="entry name" value="YehF/YfeS-like_WGR"/>
</dbReference>
<evidence type="ECO:0000313" key="2">
    <source>
        <dbReference type="EMBL" id="MFC1456455.1"/>
    </source>
</evidence>
<proteinExistence type="predicted"/>
<dbReference type="Pfam" id="PF05406">
    <property type="entry name" value="WGR"/>
    <property type="match status" value="1"/>
</dbReference>
<gene>
    <name evidence="2" type="ORF">ACETIH_06910</name>
</gene>
<evidence type="ECO:0000313" key="3">
    <source>
        <dbReference type="Proteomes" id="UP001593940"/>
    </source>
</evidence>
<dbReference type="Gene3D" id="2.20.140.10">
    <property type="entry name" value="WGR domain"/>
    <property type="match status" value="1"/>
</dbReference>
<dbReference type="InterPro" id="IPR008893">
    <property type="entry name" value="WGR_domain"/>
</dbReference>
<dbReference type="InterPro" id="IPR036930">
    <property type="entry name" value="WGR_dom_sf"/>
</dbReference>
<organism evidence="2 3">
    <name type="scientific">Microvirga arabica</name>
    <dbReference type="NCBI Taxonomy" id="1128671"/>
    <lineage>
        <taxon>Bacteria</taxon>
        <taxon>Pseudomonadati</taxon>
        <taxon>Pseudomonadota</taxon>
        <taxon>Alphaproteobacteria</taxon>
        <taxon>Hyphomicrobiales</taxon>
        <taxon>Methylobacteriaceae</taxon>
        <taxon>Microvirga</taxon>
    </lineage>
</organism>
<reference evidence="2 3" key="1">
    <citation type="submission" date="2024-09" db="EMBL/GenBank/DDBJ databases">
        <title>Nodulacao em especies de Leguminosae Basais da Amazonia e Caracterizacao dos Rizobios e Bacterias Associadas aos Nodulos.</title>
        <authorList>
            <person name="Jambeiro I.C.A."/>
            <person name="Lopes I.S."/>
            <person name="Aguiar E.R.G.R."/>
            <person name="Santos A.F.J."/>
            <person name="Dos Santos J.M.F."/>
            <person name="Gross E."/>
        </authorList>
    </citation>
    <scope>NUCLEOTIDE SEQUENCE [LARGE SCALE GENOMIC DNA]</scope>
    <source>
        <strain evidence="2 3">BRUESC1165</strain>
    </source>
</reference>
<feature type="domain" description="WGR" evidence="1">
    <location>
        <begin position="14"/>
        <end position="54"/>
    </location>
</feature>
<dbReference type="RefSeq" id="WP_203272584.1">
    <property type="nucleotide sequence ID" value="NZ_JAFBID010000026.1"/>
</dbReference>